<accession>A0ABV4WCW0</accession>
<name>A0ABV4WCW0_9CYAN</name>
<proteinExistence type="predicted"/>
<dbReference type="RefSeq" id="WP_413275395.1">
    <property type="nucleotide sequence ID" value="NZ_JBHFNT010000004.1"/>
</dbReference>
<organism evidence="1 2">
    <name type="scientific">Floridaenema evergladense BLCC-F167</name>
    <dbReference type="NCBI Taxonomy" id="3153639"/>
    <lineage>
        <taxon>Bacteria</taxon>
        <taxon>Bacillati</taxon>
        <taxon>Cyanobacteriota</taxon>
        <taxon>Cyanophyceae</taxon>
        <taxon>Oscillatoriophycideae</taxon>
        <taxon>Aerosakkonematales</taxon>
        <taxon>Aerosakkonemataceae</taxon>
        <taxon>Floridanema</taxon>
        <taxon>Floridanema evergladense</taxon>
    </lineage>
</organism>
<dbReference type="Proteomes" id="UP001576780">
    <property type="component" value="Unassembled WGS sequence"/>
</dbReference>
<evidence type="ECO:0008006" key="3">
    <source>
        <dbReference type="Google" id="ProtNLM"/>
    </source>
</evidence>
<gene>
    <name evidence="1" type="ORF">ACE1CA_00140</name>
</gene>
<reference evidence="1 2" key="1">
    <citation type="submission" date="2024-09" db="EMBL/GenBank/DDBJ databases">
        <title>Floridaenema gen nov. (Aerosakkonemataceae, Aerosakkonematales ord. nov., Cyanobacteria) from benthic tropical and subtropical fresh waters, with the description of four new species.</title>
        <authorList>
            <person name="Moretto J.A."/>
            <person name="Berthold D.E."/>
            <person name="Lefler F.W."/>
            <person name="Huang I.-S."/>
            <person name="Laughinghouse H. IV."/>
        </authorList>
    </citation>
    <scope>NUCLEOTIDE SEQUENCE [LARGE SCALE GENOMIC DNA]</scope>
    <source>
        <strain evidence="1 2">BLCC-F167</strain>
    </source>
</reference>
<sequence length="230" mass="25151">MTTTTKKRIDLSAKSEPVQRLAALVTKIKDETGSMEKLGRTLDLTGAAIQKWCEGNVEDVLAIQVGNLKKLADYLGWSVDGLLQYLEHGSIPQIEEKPSFSISTLSFEAKLALNLELAKSLIPTQEKNLAIELSDKERLRLGKLFEASAAKRGMLMAAIASQTGLGIAKIEALANADEDLEIEMEDLNKIAPYCFRPTWDNNRPLLSDTPLKSGEELLAAIRNGNGAKAR</sequence>
<evidence type="ECO:0000313" key="1">
    <source>
        <dbReference type="EMBL" id="MFB2832919.1"/>
    </source>
</evidence>
<comment type="caution">
    <text evidence="1">The sequence shown here is derived from an EMBL/GenBank/DDBJ whole genome shotgun (WGS) entry which is preliminary data.</text>
</comment>
<keyword evidence="2" id="KW-1185">Reference proteome</keyword>
<protein>
    <recommendedName>
        <fullName evidence="3">HTH cro/C1-type domain-containing protein</fullName>
    </recommendedName>
</protein>
<evidence type="ECO:0000313" key="2">
    <source>
        <dbReference type="Proteomes" id="UP001576780"/>
    </source>
</evidence>
<dbReference type="EMBL" id="JBHFNT010000004">
    <property type="protein sequence ID" value="MFB2832919.1"/>
    <property type="molecule type" value="Genomic_DNA"/>
</dbReference>